<protein>
    <submittedName>
        <fullName evidence="3">Uncharacterized protein</fullName>
    </submittedName>
</protein>
<evidence type="ECO:0000313" key="4">
    <source>
        <dbReference type="Proteomes" id="UP001599542"/>
    </source>
</evidence>
<dbReference type="RefSeq" id="WP_380329399.1">
    <property type="nucleotide sequence ID" value="NZ_JBHYPW010000056.1"/>
</dbReference>
<gene>
    <name evidence="3" type="ORF">ACFW6T_25235</name>
</gene>
<feature type="compositionally biased region" description="Basic and acidic residues" evidence="2">
    <location>
        <begin position="258"/>
        <end position="273"/>
    </location>
</feature>
<keyword evidence="1" id="KW-0175">Coiled coil</keyword>
<reference evidence="3 4" key="1">
    <citation type="submission" date="2024-09" db="EMBL/GenBank/DDBJ databases">
        <title>The Natural Products Discovery Center: Release of the First 8490 Sequenced Strains for Exploring Actinobacteria Biosynthetic Diversity.</title>
        <authorList>
            <person name="Kalkreuter E."/>
            <person name="Kautsar S.A."/>
            <person name="Yang D."/>
            <person name="Bader C.D."/>
            <person name="Teijaro C.N."/>
            <person name="Fluegel L."/>
            <person name="Davis C.M."/>
            <person name="Simpson J.R."/>
            <person name="Lauterbach L."/>
            <person name="Steele A.D."/>
            <person name="Gui C."/>
            <person name="Meng S."/>
            <person name="Li G."/>
            <person name="Viehrig K."/>
            <person name="Ye F."/>
            <person name="Su P."/>
            <person name="Kiefer A.F."/>
            <person name="Nichols A."/>
            <person name="Cepeda A.J."/>
            <person name="Yan W."/>
            <person name="Fan B."/>
            <person name="Jiang Y."/>
            <person name="Adhikari A."/>
            <person name="Zheng C.-J."/>
            <person name="Schuster L."/>
            <person name="Cowan T.M."/>
            <person name="Smanski M.J."/>
            <person name="Chevrette M.G."/>
            <person name="De Carvalho L.P.S."/>
            <person name="Shen B."/>
        </authorList>
    </citation>
    <scope>NUCLEOTIDE SEQUENCE [LARGE SCALE GENOMIC DNA]</scope>
    <source>
        <strain evidence="3 4">NPDC058753</strain>
    </source>
</reference>
<name>A0ABW6GRP0_9ACTN</name>
<dbReference type="EMBL" id="JBHYPX010000058">
    <property type="protein sequence ID" value="MFE1355299.1"/>
    <property type="molecule type" value="Genomic_DNA"/>
</dbReference>
<dbReference type="Proteomes" id="UP001599542">
    <property type="component" value="Unassembled WGS sequence"/>
</dbReference>
<accession>A0ABW6GRP0</accession>
<keyword evidence="4" id="KW-1185">Reference proteome</keyword>
<evidence type="ECO:0000256" key="1">
    <source>
        <dbReference type="SAM" id="Coils"/>
    </source>
</evidence>
<sequence length="298" mass="33046">MTDTQPTPTLDLDTIQARVDAATPGPWYPQTDYGYDFIATQIGGYEHGVGWLNFGAGSQARADREFVTAARQDMPALIARVRDLEAELDGRDEEARERWIQKQEDQLGIRFADFRNGKWEMDIAMGREMAAAYVAMAKTMLGDAPNYTETKIEFDVKVAESPELYTLVVQRHAPGALTPHEARQRAEARVASLEAERDGWAENSRNEERIWAARVAELEKQLAEAQAATDTNREISRVLLDELAARRPAAECGAPHPVADDTRCERQPGHDGWHAANVGAWPTSTLPPVAPAPARGDR</sequence>
<comment type="caution">
    <text evidence="3">The sequence shown here is derived from an EMBL/GenBank/DDBJ whole genome shotgun (WGS) entry which is preliminary data.</text>
</comment>
<proteinExistence type="predicted"/>
<feature type="region of interest" description="Disordered" evidence="2">
    <location>
        <begin position="252"/>
        <end position="298"/>
    </location>
</feature>
<evidence type="ECO:0000256" key="2">
    <source>
        <dbReference type="SAM" id="MobiDB-lite"/>
    </source>
</evidence>
<organism evidence="3 4">
    <name type="scientific">Kitasatospora phosalacinea</name>
    <dbReference type="NCBI Taxonomy" id="2065"/>
    <lineage>
        <taxon>Bacteria</taxon>
        <taxon>Bacillati</taxon>
        <taxon>Actinomycetota</taxon>
        <taxon>Actinomycetes</taxon>
        <taxon>Kitasatosporales</taxon>
        <taxon>Streptomycetaceae</taxon>
        <taxon>Kitasatospora</taxon>
    </lineage>
</organism>
<evidence type="ECO:0000313" key="3">
    <source>
        <dbReference type="EMBL" id="MFE1355299.1"/>
    </source>
</evidence>
<feature type="coiled-coil region" evidence="1">
    <location>
        <begin position="183"/>
        <end position="235"/>
    </location>
</feature>